<dbReference type="EMBL" id="JYDI01000007">
    <property type="protein sequence ID" value="KRY60243.1"/>
    <property type="molecule type" value="Genomic_DNA"/>
</dbReference>
<dbReference type="InterPro" id="IPR009400">
    <property type="entry name" value="TFIIH_TTDA/Tfb5"/>
</dbReference>
<evidence type="ECO:0000256" key="1">
    <source>
        <dbReference type="ARBA" id="ARBA00001974"/>
    </source>
</evidence>
<dbReference type="InterPro" id="IPR009100">
    <property type="entry name" value="AcylCoA_DH/oxidase_NM_dom_sf"/>
</dbReference>
<dbReference type="GO" id="GO:0006289">
    <property type="term" value="P:nucleotide-excision repair"/>
    <property type="evidence" value="ECO:0007669"/>
    <property type="project" value="InterPro"/>
</dbReference>
<dbReference type="SUPFAM" id="SSF56645">
    <property type="entry name" value="Acyl-CoA dehydrogenase NM domain-like"/>
    <property type="match status" value="1"/>
</dbReference>
<evidence type="ECO:0000313" key="14">
    <source>
        <dbReference type="Proteomes" id="UP000054653"/>
    </source>
</evidence>
<dbReference type="InterPro" id="IPR036250">
    <property type="entry name" value="AcylCo_DH-like_C"/>
</dbReference>
<name>A0A0V1DGY1_TRIBR</name>
<evidence type="ECO:0000259" key="11">
    <source>
        <dbReference type="Pfam" id="PF02771"/>
    </source>
</evidence>
<accession>A0A0V1DGY1</accession>
<dbReference type="Gene3D" id="3.30.70.1220">
    <property type="entry name" value="TFB5-like"/>
    <property type="match status" value="1"/>
</dbReference>
<dbReference type="GO" id="GO:0003995">
    <property type="term" value="F:acyl-CoA dehydrogenase activity"/>
    <property type="evidence" value="ECO:0007669"/>
    <property type="project" value="TreeGrafter"/>
</dbReference>
<protein>
    <submittedName>
        <fullName evidence="13">Acyl-CoA dehydrogenase family member 9, mitochondrial</fullName>
    </submittedName>
</protein>
<dbReference type="SUPFAM" id="SSF47203">
    <property type="entry name" value="Acyl-CoA dehydrogenase C-terminal domain-like"/>
    <property type="match status" value="2"/>
</dbReference>
<keyword evidence="7" id="KW-0560">Oxidoreductase</keyword>
<dbReference type="Pfam" id="PF06331">
    <property type="entry name" value="Tfb5"/>
    <property type="match status" value="1"/>
</dbReference>
<evidence type="ECO:0000313" key="13">
    <source>
        <dbReference type="EMBL" id="KRY60243.1"/>
    </source>
</evidence>
<dbReference type="Pfam" id="PF00441">
    <property type="entry name" value="Acyl-CoA_dh_1"/>
    <property type="match status" value="2"/>
</dbReference>
<feature type="domain" description="Acyl-CoA dehydrogenase/oxidase C-terminal" evidence="9">
    <location>
        <begin position="587"/>
        <end position="649"/>
    </location>
</feature>
<feature type="non-terminal residue" evidence="13">
    <location>
        <position position="1"/>
    </location>
</feature>
<feature type="domain" description="Acyl-CoA dehydrogenase/oxidase N-terminal" evidence="11">
    <location>
        <begin position="337"/>
        <end position="425"/>
    </location>
</feature>
<comment type="cofactor">
    <cofactor evidence="1">
        <name>FAD</name>
        <dbReference type="ChEBI" id="CHEBI:57692"/>
    </cofactor>
</comment>
<dbReference type="Gene3D" id="2.40.110.10">
    <property type="entry name" value="Butyryl-CoA Dehydrogenase, subunit A, domain 2"/>
    <property type="match status" value="1"/>
</dbReference>
<sequence length="766" mass="86627">LSESNFIRERLVNLAMHVYILEMMAFHIASHLESDSSKDFTVEGSIAQVLLSRKYLREGIVSVMEIFGASAATTDEEFERLLRDVTTFSSFMVEDENTDDWLVGHIATSGLTAWAQSRAIDLHKIGRPSDYPWHVVKSRWLSGDVYRGSFSFKHYLHEHLHPSLMDACRFIEEVMCKFDHIIRNQLKLKQKDIEEDSFALKRFCDVGCYLFAMVVAVSRASRSYCIAVFCAMVFSTRIHQCIKSKLLMRNNFSLFINNRNEYCLKSTIVEASKKTDIDKALPLDATETSSVAKGLFCNRVDKSMLIYPEFEETEDLTDVENNVFVGHPFQCNLRNFVEWDKNRCIPEEVKFSLKKIGLYSMSVPQQYGGLNLNNKAKSRIYAELGCDLTLFASAFVQNELICETLRMFGSEEQKRTYLPMLAAGDISGAFCLHEHACGQDIAAMRTESVENCHDAGFKLNGQKSWVTNGALADLLVVFAKVQSKNSDQRVFSHPSGHLSAFLVDRRKIEGLNVIKRQNTIGLRGLEIVDLVFEDVILPETAILGNEIAGFDIANSIVGNSRYSFSAVASAFLKRLINAFLCQFVTEMNSLDVASQHCNKRKSYGRPLSESNFIRERLANLAMHVYILETMAFYIAGHLDSDSSKDFTVEGSIAQDIEEDSFALKRFCDVGCYLFAMVVAVSRASRSYCIGLKNGDLELVMQMVIQFDPAMKQFLLHLDEKMLIGFKFIIRDIDETHVFITSEAVATLMQRIDALMESLSPDVAEKS</sequence>
<dbReference type="PANTHER" id="PTHR43884:SF9">
    <property type="entry name" value="COMPLEX I ASSEMBLY FACTOR ACAD9, MITOCHONDRIAL"/>
    <property type="match status" value="1"/>
</dbReference>
<dbReference type="PANTHER" id="PTHR43884">
    <property type="entry name" value="ACYL-COA DEHYDROGENASE"/>
    <property type="match status" value="1"/>
</dbReference>
<keyword evidence="8" id="KW-0496">Mitochondrion</keyword>
<dbReference type="InterPro" id="IPR037069">
    <property type="entry name" value="AcylCoA_DH/ox_N_sf"/>
</dbReference>
<proteinExistence type="inferred from homology"/>
<dbReference type="InterPro" id="IPR009075">
    <property type="entry name" value="AcylCo_DH/oxidase_C"/>
</dbReference>
<dbReference type="Gene3D" id="1.20.140.10">
    <property type="entry name" value="Butyryl-CoA Dehydrogenase, subunit A, domain 3"/>
    <property type="match status" value="3"/>
</dbReference>
<gene>
    <name evidence="13" type="primary">ACAD9</name>
    <name evidence="13" type="ORF">T03_12833</name>
</gene>
<evidence type="ECO:0000256" key="8">
    <source>
        <dbReference type="ARBA" id="ARBA00023128"/>
    </source>
</evidence>
<dbReference type="Pfam" id="PF02771">
    <property type="entry name" value="Acyl-CoA_dh_N"/>
    <property type="match status" value="1"/>
</dbReference>
<dbReference type="SUPFAM" id="SSF142897">
    <property type="entry name" value="TFB5-like"/>
    <property type="match status" value="1"/>
</dbReference>
<evidence type="ECO:0000256" key="6">
    <source>
        <dbReference type="ARBA" id="ARBA00022946"/>
    </source>
</evidence>
<dbReference type="GO" id="GO:0005739">
    <property type="term" value="C:mitochondrion"/>
    <property type="evidence" value="ECO:0007669"/>
    <property type="project" value="UniProtKB-SubCell"/>
</dbReference>
<dbReference type="GO" id="GO:0000439">
    <property type="term" value="C:transcription factor TFIIH core complex"/>
    <property type="evidence" value="ECO:0007669"/>
    <property type="project" value="InterPro"/>
</dbReference>
<dbReference type="InterPro" id="IPR046373">
    <property type="entry name" value="Acyl-CoA_Oxase/DH_mid-dom_sf"/>
</dbReference>
<dbReference type="Pfam" id="PF02770">
    <property type="entry name" value="Acyl-CoA_dh_M"/>
    <property type="match status" value="1"/>
</dbReference>
<dbReference type="Gene3D" id="1.10.540.10">
    <property type="entry name" value="Acyl-CoA dehydrogenase/oxidase, N-terminal domain"/>
    <property type="match status" value="1"/>
</dbReference>
<dbReference type="InterPro" id="IPR035935">
    <property type="entry name" value="TFB5-like_sf"/>
</dbReference>
<evidence type="ECO:0000256" key="5">
    <source>
        <dbReference type="ARBA" id="ARBA00022827"/>
    </source>
</evidence>
<reference evidence="13 14" key="1">
    <citation type="submission" date="2015-01" db="EMBL/GenBank/DDBJ databases">
        <title>Evolution of Trichinella species and genotypes.</title>
        <authorList>
            <person name="Korhonen P.K."/>
            <person name="Edoardo P."/>
            <person name="Giuseppe L.R."/>
            <person name="Gasser R.B."/>
        </authorList>
    </citation>
    <scope>NUCLEOTIDE SEQUENCE [LARGE SCALE GENOMIC DNA]</scope>
    <source>
        <strain evidence="13">ISS120</strain>
    </source>
</reference>
<dbReference type="Pfam" id="PF21343">
    <property type="entry name" value="ACAD9-ACADV_C"/>
    <property type="match status" value="1"/>
</dbReference>
<dbReference type="GO" id="GO:0006631">
    <property type="term" value="P:fatty acid metabolic process"/>
    <property type="evidence" value="ECO:0007669"/>
    <property type="project" value="UniProtKB-ARBA"/>
</dbReference>
<evidence type="ECO:0000259" key="9">
    <source>
        <dbReference type="Pfam" id="PF00441"/>
    </source>
</evidence>
<evidence type="ECO:0000256" key="7">
    <source>
        <dbReference type="ARBA" id="ARBA00023002"/>
    </source>
</evidence>
<dbReference type="InterPro" id="IPR006091">
    <property type="entry name" value="Acyl-CoA_Oxase/DH_mid-dom"/>
</dbReference>
<dbReference type="Proteomes" id="UP000054653">
    <property type="component" value="Unassembled WGS sequence"/>
</dbReference>
<keyword evidence="4" id="KW-0285">Flavoprotein</keyword>
<dbReference type="GO" id="GO:0006367">
    <property type="term" value="P:transcription initiation at RNA polymerase II promoter"/>
    <property type="evidence" value="ECO:0007669"/>
    <property type="project" value="InterPro"/>
</dbReference>
<organism evidence="13 14">
    <name type="scientific">Trichinella britovi</name>
    <name type="common">Parasitic roundworm</name>
    <dbReference type="NCBI Taxonomy" id="45882"/>
    <lineage>
        <taxon>Eukaryota</taxon>
        <taxon>Metazoa</taxon>
        <taxon>Ecdysozoa</taxon>
        <taxon>Nematoda</taxon>
        <taxon>Enoplea</taxon>
        <taxon>Dorylaimia</taxon>
        <taxon>Trichinellida</taxon>
        <taxon>Trichinellidae</taxon>
        <taxon>Trichinella</taxon>
    </lineage>
</organism>
<evidence type="ECO:0000256" key="2">
    <source>
        <dbReference type="ARBA" id="ARBA00004173"/>
    </source>
</evidence>
<dbReference type="InterPro" id="IPR013786">
    <property type="entry name" value="AcylCoA_DH/ox_N"/>
</dbReference>
<comment type="subcellular location">
    <subcellularLocation>
        <location evidence="2">Mitochondrion</location>
    </subcellularLocation>
</comment>
<feature type="domain" description="Acyl-CoA dehydrogenase/oxidase C-terminal" evidence="9">
    <location>
        <begin position="2"/>
        <end position="88"/>
    </location>
</feature>
<keyword evidence="14" id="KW-1185">Reference proteome</keyword>
<feature type="domain" description="Acyl-CoA oxidase/dehydrogenase middle" evidence="10">
    <location>
        <begin position="429"/>
        <end position="535"/>
    </location>
</feature>
<evidence type="ECO:0000256" key="4">
    <source>
        <dbReference type="ARBA" id="ARBA00022630"/>
    </source>
</evidence>
<dbReference type="AlphaFoldDB" id="A0A0V1DGY1"/>
<evidence type="ECO:0000259" key="12">
    <source>
        <dbReference type="Pfam" id="PF21343"/>
    </source>
</evidence>
<dbReference type="InterPro" id="IPR049448">
    <property type="entry name" value="ACAD9/ACADV-like_C"/>
</dbReference>
<evidence type="ECO:0000256" key="3">
    <source>
        <dbReference type="ARBA" id="ARBA00009347"/>
    </source>
</evidence>
<dbReference type="GO" id="GO:0050660">
    <property type="term" value="F:flavin adenine dinucleotide binding"/>
    <property type="evidence" value="ECO:0007669"/>
    <property type="project" value="InterPro"/>
</dbReference>
<dbReference type="SMART" id="SM01395">
    <property type="entry name" value="Tbf5"/>
    <property type="match status" value="1"/>
</dbReference>
<comment type="caution">
    <text evidence="13">The sequence shown here is derived from an EMBL/GenBank/DDBJ whole genome shotgun (WGS) entry which is preliminary data.</text>
</comment>
<comment type="similarity">
    <text evidence="3">Belongs to the acyl-CoA dehydrogenase family.</text>
</comment>
<feature type="domain" description="ACAD9/ACADV-like C-terminal" evidence="12">
    <location>
        <begin position="162"/>
        <end position="226"/>
    </location>
</feature>
<evidence type="ECO:0000259" key="10">
    <source>
        <dbReference type="Pfam" id="PF02770"/>
    </source>
</evidence>
<dbReference type="OrthoDB" id="354at2759"/>
<keyword evidence="6" id="KW-0809">Transit peptide</keyword>
<keyword evidence="5" id="KW-0274">FAD</keyword>